<feature type="binding site" evidence="8">
    <location>
        <position position="620"/>
    </location>
    <ligand>
        <name>ATP</name>
        <dbReference type="ChEBI" id="CHEBI:30616"/>
    </ligand>
</feature>
<feature type="binding site" evidence="8">
    <location>
        <position position="431"/>
    </location>
    <ligand>
        <name>Mg(2+)</name>
        <dbReference type="ChEBI" id="CHEBI:18420"/>
    </ligand>
</feature>
<comment type="caution">
    <text evidence="15">The sequence shown here is derived from an EMBL/GenBank/DDBJ whole genome shotgun (WGS) entry which is preliminary data.</text>
</comment>
<keyword evidence="4 8" id="KW-0547">Nucleotide-binding</keyword>
<name>A0A540VEY1_9CHLR</name>
<dbReference type="CDD" id="cd09168">
    <property type="entry name" value="PLDc_PaPPK1_C2_like"/>
    <property type="match status" value="1"/>
</dbReference>
<keyword evidence="2 8" id="KW-0808">Transferase</keyword>
<evidence type="ECO:0000259" key="13">
    <source>
        <dbReference type="Pfam" id="PF13090"/>
    </source>
</evidence>
<dbReference type="SUPFAM" id="SSF56024">
    <property type="entry name" value="Phospholipase D/nuclease"/>
    <property type="match status" value="2"/>
</dbReference>
<evidence type="ECO:0000259" key="14">
    <source>
        <dbReference type="Pfam" id="PF17941"/>
    </source>
</evidence>
<dbReference type="InterPro" id="IPR036832">
    <property type="entry name" value="PPK_N_dom_sf"/>
</dbReference>
<evidence type="ECO:0000313" key="15">
    <source>
        <dbReference type="EMBL" id="TQE95309.1"/>
    </source>
</evidence>
<dbReference type="InterPro" id="IPR025198">
    <property type="entry name" value="PPK_N_dom"/>
</dbReference>
<dbReference type="GO" id="GO:0006799">
    <property type="term" value="P:polyphosphate biosynthetic process"/>
    <property type="evidence" value="ECO:0007669"/>
    <property type="project" value="UniProtKB-UniRule"/>
</dbReference>
<dbReference type="GO" id="GO:0005524">
    <property type="term" value="F:ATP binding"/>
    <property type="evidence" value="ECO:0007669"/>
    <property type="project" value="UniProtKB-KW"/>
</dbReference>
<keyword evidence="16" id="KW-1185">Reference proteome</keyword>
<evidence type="ECO:0000256" key="10">
    <source>
        <dbReference type="SAM" id="MobiDB-lite"/>
    </source>
</evidence>
<dbReference type="Gene3D" id="1.20.58.310">
    <property type="entry name" value="Polyphosphate kinase N-terminal domain"/>
    <property type="match status" value="1"/>
</dbReference>
<evidence type="ECO:0000256" key="1">
    <source>
        <dbReference type="ARBA" id="ARBA00022553"/>
    </source>
</evidence>
<dbReference type="Pfam" id="PF13090">
    <property type="entry name" value="PP_kinase_C"/>
    <property type="match status" value="1"/>
</dbReference>
<feature type="domain" description="Polyphosphate kinase N-terminal" evidence="12">
    <location>
        <begin position="55"/>
        <end position="156"/>
    </location>
</feature>
<dbReference type="InParanoid" id="A0A540VEY1"/>
<dbReference type="NCBIfam" id="NF003918">
    <property type="entry name" value="PRK05443.1-2"/>
    <property type="match status" value="1"/>
</dbReference>
<dbReference type="HAMAP" id="MF_00347">
    <property type="entry name" value="Polyphosphate_kinase"/>
    <property type="match status" value="1"/>
</dbReference>
<feature type="domain" description="Polyphosphate kinase middle" evidence="11">
    <location>
        <begin position="171"/>
        <end position="353"/>
    </location>
</feature>
<gene>
    <name evidence="15" type="primary">ppk1</name>
    <name evidence="8" type="synonym">ppk</name>
    <name evidence="15" type="ORF">FKZ61_12640</name>
</gene>
<dbReference type="NCBIfam" id="NF003921">
    <property type="entry name" value="PRK05443.2-2"/>
    <property type="match status" value="1"/>
</dbReference>
<dbReference type="Pfam" id="PF17941">
    <property type="entry name" value="PP_kinase_C_1"/>
    <property type="match status" value="1"/>
</dbReference>
<organism evidence="15 16">
    <name type="scientific">Litorilinea aerophila</name>
    <dbReference type="NCBI Taxonomy" id="1204385"/>
    <lineage>
        <taxon>Bacteria</taxon>
        <taxon>Bacillati</taxon>
        <taxon>Chloroflexota</taxon>
        <taxon>Caldilineae</taxon>
        <taxon>Caldilineales</taxon>
        <taxon>Caldilineaceae</taxon>
        <taxon>Litorilinea</taxon>
    </lineage>
</organism>
<proteinExistence type="inferred from homology"/>
<dbReference type="EC" id="2.7.4.1" evidence="8 9"/>
<dbReference type="InterPro" id="IPR003414">
    <property type="entry name" value="PP_kinase"/>
</dbReference>
<feature type="binding site" evidence="8">
    <location>
        <position position="93"/>
    </location>
    <ligand>
        <name>ATP</name>
        <dbReference type="ChEBI" id="CHEBI:30616"/>
    </ligand>
</feature>
<keyword evidence="1 8" id="KW-0597">Phosphoprotein</keyword>
<comment type="cofactor">
    <cofactor evidence="8">
        <name>Mg(2+)</name>
        <dbReference type="ChEBI" id="CHEBI:18420"/>
    </cofactor>
</comment>
<evidence type="ECO:0000256" key="4">
    <source>
        <dbReference type="ARBA" id="ARBA00022741"/>
    </source>
</evidence>
<dbReference type="Pfam" id="PF02503">
    <property type="entry name" value="PP_kinase"/>
    <property type="match status" value="1"/>
</dbReference>
<dbReference type="GO" id="GO:0009358">
    <property type="term" value="C:polyphosphate kinase complex"/>
    <property type="evidence" value="ECO:0007669"/>
    <property type="project" value="InterPro"/>
</dbReference>
<dbReference type="InterPro" id="IPR025200">
    <property type="entry name" value="PPK_C_dom2"/>
</dbReference>
<feature type="compositionally biased region" description="Low complexity" evidence="10">
    <location>
        <begin position="1"/>
        <end position="18"/>
    </location>
</feature>
<keyword evidence="6 8" id="KW-0067">ATP-binding</keyword>
<dbReference type="GO" id="GO:0046872">
    <property type="term" value="F:metal ion binding"/>
    <property type="evidence" value="ECO:0007669"/>
    <property type="project" value="UniProtKB-KW"/>
</dbReference>
<dbReference type="EMBL" id="VIGC01000015">
    <property type="protein sequence ID" value="TQE95309.1"/>
    <property type="molecule type" value="Genomic_DNA"/>
</dbReference>
<evidence type="ECO:0000259" key="11">
    <source>
        <dbReference type="Pfam" id="PF02503"/>
    </source>
</evidence>
<evidence type="ECO:0000256" key="5">
    <source>
        <dbReference type="ARBA" id="ARBA00022777"/>
    </source>
</evidence>
<dbReference type="Proteomes" id="UP000317371">
    <property type="component" value="Unassembled WGS sequence"/>
</dbReference>
<dbReference type="InterPro" id="IPR024953">
    <property type="entry name" value="PP_kinase_middle"/>
</dbReference>
<dbReference type="Pfam" id="PF13089">
    <property type="entry name" value="PP_kinase_N"/>
    <property type="match status" value="1"/>
</dbReference>
<dbReference type="NCBIfam" id="NF003917">
    <property type="entry name" value="PRK05443.1-1"/>
    <property type="match status" value="1"/>
</dbReference>
<dbReference type="FunFam" id="3.30.870.10:FF:000001">
    <property type="entry name" value="Polyphosphate kinase"/>
    <property type="match status" value="1"/>
</dbReference>
<feature type="domain" description="Polyphosphate kinase C-terminal" evidence="14">
    <location>
        <begin position="386"/>
        <end position="551"/>
    </location>
</feature>
<feature type="binding site" evidence="8">
    <location>
        <position position="648"/>
    </location>
    <ligand>
        <name>ATP</name>
        <dbReference type="ChEBI" id="CHEBI:30616"/>
    </ligand>
</feature>
<accession>A0A540VEY1</accession>
<keyword evidence="3 8" id="KW-0479">Metal-binding</keyword>
<comment type="similarity">
    <text evidence="8 9">Belongs to the polyphosphate kinase 1 (PPK1) family.</text>
</comment>
<sequence length="748" mass="85692">MTNAVTRPAARPPADTAAGDGGQKAIPAGLNFSVPKAVAPRPVPADAGLDDPTLYFNQELSWIDFNWRVLAMALDERTPLLERVRFLAITASNLDEFTQKRIGGLKRQEAAGVRRLSLDGRTPSEQLALLRQAILVMHRTMTATWEETLRPLLREQAGVEICRYEDLHPHQQEQLYAYFRRQIYPILTPLAVDPGHPFPFISNLSLSLAIILRHGRRESTHFARVKIPVKRWVEVPPPPDAGKDDSIRYRFLPVEQLIAHHIGELFPGMEVVSVHPFRITRNADILRDEEEADDLLQMISEELRERRFAPVVRLEVDQAMPEYDRELLIRELDLVPDDVYEVNGMLDLTDCFAIADLNLPHLKFEPWEPAIPYVLLHEGETKETRDIFAIIRRGDLLIHHPYESFTASTQRLIEEAAADPKVLAIKQTIYRTSDESPIVKALIQASERGKQVAVLVEVKARFDEANNIEWGRMLENSGVHVAYGLVGLKTHAKATLIVRREGDTLRTYCHIGTGNYNPKTAQLYTDLSYFTCKPALGRDLVNLFHYLTGYAPDQRYEQALVAPQQMRGRFHQLIENEIRFQQEHGNGRIIAKMNALDDSRIIQDLYRASQAGVQIDLIVRGHCCLRPQLPGYSDNIRVISILGRFLEHDRIYYFHNNGEPLVFLGSADWRTRNLKYRVELITPVHEPALQQRLIRILEMALEDNRLAWDLDAEGRYTLRMPPSPQETRNFQERLMQLAIQRARKPLVL</sequence>
<comment type="function">
    <text evidence="8 9">Catalyzes the reversible transfer of the terminal phosphate of ATP to form a long-chain polyphosphate (polyP).</text>
</comment>
<comment type="PTM">
    <text evidence="8 9">An intermediate of this reaction is the autophosphorylated ppk in which a phosphate is covalently linked to a histidine residue through a N-P bond.</text>
</comment>
<evidence type="ECO:0000313" key="16">
    <source>
        <dbReference type="Proteomes" id="UP000317371"/>
    </source>
</evidence>
<feature type="binding site" evidence="8">
    <location>
        <position position="461"/>
    </location>
    <ligand>
        <name>Mg(2+)</name>
        <dbReference type="ChEBI" id="CHEBI:18420"/>
    </ligand>
</feature>
<feature type="region of interest" description="Disordered" evidence="10">
    <location>
        <begin position="1"/>
        <end position="22"/>
    </location>
</feature>
<dbReference type="PANTHER" id="PTHR30218:SF0">
    <property type="entry name" value="POLYPHOSPHATE KINASE"/>
    <property type="match status" value="1"/>
</dbReference>
<keyword evidence="5 8" id="KW-0418">Kinase</keyword>
<evidence type="ECO:0000256" key="8">
    <source>
        <dbReference type="HAMAP-Rule" id="MF_00347"/>
    </source>
</evidence>
<dbReference type="NCBIfam" id="TIGR03705">
    <property type="entry name" value="poly_P_kin"/>
    <property type="match status" value="1"/>
</dbReference>
<keyword evidence="7 8" id="KW-0460">Magnesium</keyword>
<protein>
    <recommendedName>
        <fullName evidence="8 9">Polyphosphate kinase</fullName>
        <ecNumber evidence="8 9">2.7.4.1</ecNumber>
    </recommendedName>
    <alternativeName>
        <fullName evidence="8">ATP-polyphosphate phosphotransferase</fullName>
    </alternativeName>
    <alternativeName>
        <fullName evidence="8">Polyphosphoric acid kinase</fullName>
    </alternativeName>
</protein>
<feature type="binding site" evidence="8">
    <location>
        <position position="524"/>
    </location>
    <ligand>
        <name>ATP</name>
        <dbReference type="ChEBI" id="CHEBI:30616"/>
    </ligand>
</feature>
<dbReference type="Gene3D" id="3.30.870.10">
    <property type="entry name" value="Endonuclease Chain A"/>
    <property type="match status" value="2"/>
</dbReference>
<comment type="catalytic activity">
    <reaction evidence="8 9">
        <text>[phosphate](n) + ATP = [phosphate](n+1) + ADP</text>
        <dbReference type="Rhea" id="RHEA:19573"/>
        <dbReference type="Rhea" id="RHEA-COMP:9859"/>
        <dbReference type="Rhea" id="RHEA-COMP:14280"/>
        <dbReference type="ChEBI" id="CHEBI:16838"/>
        <dbReference type="ChEBI" id="CHEBI:30616"/>
        <dbReference type="ChEBI" id="CHEBI:456216"/>
        <dbReference type="EC" id="2.7.4.1"/>
    </reaction>
</comment>
<reference evidence="15 16" key="1">
    <citation type="submission" date="2019-06" db="EMBL/GenBank/DDBJ databases">
        <title>Genome sequence of Litorilinea aerophila BAA-2444.</title>
        <authorList>
            <person name="Maclea K.S."/>
            <person name="Maurais E.G."/>
            <person name="Iannazzi L.C."/>
        </authorList>
    </citation>
    <scope>NUCLEOTIDE SEQUENCE [LARGE SCALE GENOMIC DNA]</scope>
    <source>
        <strain evidence="15 16">ATCC BAA-2444</strain>
    </source>
</reference>
<dbReference type="PIRSF" id="PIRSF015589">
    <property type="entry name" value="PP_kinase"/>
    <property type="match status" value="1"/>
</dbReference>
<dbReference type="OrthoDB" id="9761456at2"/>
<evidence type="ECO:0000259" key="12">
    <source>
        <dbReference type="Pfam" id="PF13089"/>
    </source>
</evidence>
<evidence type="ECO:0000256" key="9">
    <source>
        <dbReference type="RuleBase" id="RU003800"/>
    </source>
</evidence>
<evidence type="ECO:0000256" key="7">
    <source>
        <dbReference type="ARBA" id="ARBA00022842"/>
    </source>
</evidence>
<feature type="domain" description="Polyphosphate kinase C-terminal" evidence="13">
    <location>
        <begin position="560"/>
        <end position="724"/>
    </location>
</feature>
<dbReference type="CDD" id="cd09165">
    <property type="entry name" value="PLDc_PaPPK1_C1_like"/>
    <property type="match status" value="1"/>
</dbReference>
<feature type="active site" description="Phosphohistidine intermediate" evidence="8">
    <location>
        <position position="491"/>
    </location>
</feature>
<dbReference type="AlphaFoldDB" id="A0A540VEY1"/>
<dbReference type="SUPFAM" id="SSF140356">
    <property type="entry name" value="PPK N-terminal domain-like"/>
    <property type="match status" value="1"/>
</dbReference>
<dbReference type="InterPro" id="IPR036830">
    <property type="entry name" value="PP_kinase_middle_dom_sf"/>
</dbReference>
<evidence type="ECO:0000256" key="6">
    <source>
        <dbReference type="ARBA" id="ARBA00022840"/>
    </source>
</evidence>
<dbReference type="Gene3D" id="3.30.1840.10">
    <property type="entry name" value="Polyphosphate kinase middle domain"/>
    <property type="match status" value="1"/>
</dbReference>
<dbReference type="GO" id="GO:0008976">
    <property type="term" value="F:polyphosphate kinase activity"/>
    <property type="evidence" value="ECO:0007669"/>
    <property type="project" value="UniProtKB-UniRule"/>
</dbReference>
<evidence type="ECO:0000256" key="2">
    <source>
        <dbReference type="ARBA" id="ARBA00022679"/>
    </source>
</evidence>
<evidence type="ECO:0000256" key="3">
    <source>
        <dbReference type="ARBA" id="ARBA00022723"/>
    </source>
</evidence>
<dbReference type="SUPFAM" id="SSF143724">
    <property type="entry name" value="PHP14-like"/>
    <property type="match status" value="1"/>
</dbReference>
<dbReference type="PANTHER" id="PTHR30218">
    <property type="entry name" value="POLYPHOSPHATE KINASE"/>
    <property type="match status" value="1"/>
</dbReference>
<dbReference type="InterPro" id="IPR041108">
    <property type="entry name" value="PP_kinase_C_1"/>
</dbReference>